<feature type="region of interest" description="Disordered" evidence="1">
    <location>
        <begin position="50"/>
        <end position="118"/>
    </location>
</feature>
<protein>
    <submittedName>
        <fullName evidence="2">Uncharacterized protein</fullName>
    </submittedName>
</protein>
<feature type="compositionally biased region" description="Acidic residues" evidence="1">
    <location>
        <begin position="487"/>
        <end position="499"/>
    </location>
</feature>
<feature type="compositionally biased region" description="Polar residues" evidence="1">
    <location>
        <begin position="88"/>
        <end position="99"/>
    </location>
</feature>
<evidence type="ECO:0000256" key="1">
    <source>
        <dbReference type="SAM" id="MobiDB-lite"/>
    </source>
</evidence>
<feature type="compositionally biased region" description="Acidic residues" evidence="1">
    <location>
        <begin position="549"/>
        <end position="559"/>
    </location>
</feature>
<feature type="region of interest" description="Disordered" evidence="1">
    <location>
        <begin position="148"/>
        <end position="175"/>
    </location>
</feature>
<organism evidence="2 3">
    <name type="scientific">Gymnopus androsaceus JB14</name>
    <dbReference type="NCBI Taxonomy" id="1447944"/>
    <lineage>
        <taxon>Eukaryota</taxon>
        <taxon>Fungi</taxon>
        <taxon>Dikarya</taxon>
        <taxon>Basidiomycota</taxon>
        <taxon>Agaricomycotina</taxon>
        <taxon>Agaricomycetes</taxon>
        <taxon>Agaricomycetidae</taxon>
        <taxon>Agaricales</taxon>
        <taxon>Marasmiineae</taxon>
        <taxon>Omphalotaceae</taxon>
        <taxon>Gymnopus</taxon>
    </lineage>
</organism>
<feature type="compositionally biased region" description="Basic residues" evidence="1">
    <location>
        <begin position="526"/>
        <end position="543"/>
    </location>
</feature>
<name>A0A6A4HNM2_9AGAR</name>
<evidence type="ECO:0000313" key="3">
    <source>
        <dbReference type="Proteomes" id="UP000799118"/>
    </source>
</evidence>
<sequence length="577" mass="65173">MNMSRSRPNIQLFTQTPSVMPNAQNTHSNTCKLCSAGATTKITLSTVAGGTKATKTTKTKKAPGPKATGTNAPKCQQNKVQEEDSASRAPSQSRVSQFPSPVVKEPTELPGFPYNNNAKISEHLSDKEAPQLGGGGTQEVVKTQDQDCPLFLPDDDNAQLNAPPSEQEAPQLVKGGPQEVVETHDQAEIERHEVQRLAGLQTLEVLNTRVGYADMVTRIAQEYLFKARVEYPGVSQLIKERFWYEVEALAWVTNHKSLVKDFGCMTDLYEAGNPPDLEISTFQMAMWACIADPKGYKATEQHTVELLRCLVMPNACQIPSPDYQEQFRSDDQLEVLLQKSKDYPEGYNEKENLRKFVETQEALYMRQHEHRVAVLQHLVNANNIIQRHQEESDKRQEKKDLRAQQKFIEEQRCEEANHFERERHRKQEYAEQERAEYERAKQELCEQEHLEQEQMEQKPPTPLRRSKCSGPSHKLTGMDSRNKEEVVIESDNDDEEEEDERKATAKATAKATVKQRENAIKDGNGNRKKIGKRNKKGKGKGKGNKKEIEDGDGDGDGEDWGSAWGGELPTTTMTQLP</sequence>
<feature type="region of interest" description="Disordered" evidence="1">
    <location>
        <begin position="449"/>
        <end position="577"/>
    </location>
</feature>
<accession>A0A6A4HNM2</accession>
<dbReference type="EMBL" id="ML769483">
    <property type="protein sequence ID" value="KAE9398395.1"/>
    <property type="molecule type" value="Genomic_DNA"/>
</dbReference>
<proteinExistence type="predicted"/>
<keyword evidence="3" id="KW-1185">Reference proteome</keyword>
<evidence type="ECO:0000313" key="2">
    <source>
        <dbReference type="EMBL" id="KAE9398395.1"/>
    </source>
</evidence>
<gene>
    <name evidence="2" type="ORF">BT96DRAFT_940174</name>
</gene>
<dbReference type="AlphaFoldDB" id="A0A6A4HNM2"/>
<dbReference type="Proteomes" id="UP000799118">
    <property type="component" value="Unassembled WGS sequence"/>
</dbReference>
<reference evidence="2" key="1">
    <citation type="journal article" date="2019" name="Environ. Microbiol.">
        <title>Fungal ecological strategies reflected in gene transcription - a case study of two litter decomposers.</title>
        <authorList>
            <person name="Barbi F."/>
            <person name="Kohler A."/>
            <person name="Barry K."/>
            <person name="Baskaran P."/>
            <person name="Daum C."/>
            <person name="Fauchery L."/>
            <person name="Ihrmark K."/>
            <person name="Kuo A."/>
            <person name="LaButti K."/>
            <person name="Lipzen A."/>
            <person name="Morin E."/>
            <person name="Grigoriev I.V."/>
            <person name="Henrissat B."/>
            <person name="Lindahl B."/>
            <person name="Martin F."/>
        </authorList>
    </citation>
    <scope>NUCLEOTIDE SEQUENCE</scope>
    <source>
        <strain evidence="2">JB14</strain>
    </source>
</reference>